<evidence type="ECO:0000256" key="4">
    <source>
        <dbReference type="ARBA" id="ARBA00021581"/>
    </source>
</evidence>
<evidence type="ECO:0000256" key="12">
    <source>
        <dbReference type="ARBA" id="ARBA00032932"/>
    </source>
</evidence>
<dbReference type="EC" id="3.6.1.27" evidence="3 14"/>
<comment type="catalytic activity">
    <reaction evidence="13 14">
        <text>di-trans,octa-cis-undecaprenyl diphosphate + H2O = di-trans,octa-cis-undecaprenyl phosphate + phosphate + H(+)</text>
        <dbReference type="Rhea" id="RHEA:28094"/>
        <dbReference type="ChEBI" id="CHEBI:15377"/>
        <dbReference type="ChEBI" id="CHEBI:15378"/>
        <dbReference type="ChEBI" id="CHEBI:43474"/>
        <dbReference type="ChEBI" id="CHEBI:58405"/>
        <dbReference type="ChEBI" id="CHEBI:60392"/>
        <dbReference type="EC" id="3.6.1.27"/>
    </reaction>
</comment>
<keyword evidence="10 14" id="KW-0046">Antibiotic resistance</keyword>
<evidence type="ECO:0000313" key="16">
    <source>
        <dbReference type="Proteomes" id="UP000236910"/>
    </source>
</evidence>
<dbReference type="GO" id="GO:0009252">
    <property type="term" value="P:peptidoglycan biosynthetic process"/>
    <property type="evidence" value="ECO:0007669"/>
    <property type="project" value="UniProtKB-KW"/>
</dbReference>
<evidence type="ECO:0000256" key="3">
    <source>
        <dbReference type="ARBA" id="ARBA00012374"/>
    </source>
</evidence>
<keyword evidence="7 14" id="KW-0378">Hydrolase</keyword>
<keyword evidence="5 14" id="KW-1003">Cell membrane</keyword>
<keyword evidence="9 14" id="KW-0472">Membrane</keyword>
<accession>A0A2J6X5N6</accession>
<dbReference type="GO" id="GO:0050380">
    <property type="term" value="F:undecaprenyl-diphosphatase activity"/>
    <property type="evidence" value="ECO:0007669"/>
    <property type="project" value="UniProtKB-UniRule"/>
</dbReference>
<dbReference type="AlphaFoldDB" id="A0A2J6X5N6"/>
<evidence type="ECO:0000256" key="13">
    <source>
        <dbReference type="ARBA" id="ARBA00047594"/>
    </source>
</evidence>
<dbReference type="PANTHER" id="PTHR30622:SF2">
    <property type="entry name" value="UNDECAPRENYL-DIPHOSPHATASE"/>
    <property type="match status" value="1"/>
</dbReference>
<evidence type="ECO:0000256" key="5">
    <source>
        <dbReference type="ARBA" id="ARBA00022475"/>
    </source>
</evidence>
<dbReference type="GO" id="GO:0008360">
    <property type="term" value="P:regulation of cell shape"/>
    <property type="evidence" value="ECO:0007669"/>
    <property type="project" value="UniProtKB-KW"/>
</dbReference>
<dbReference type="GO" id="GO:0005886">
    <property type="term" value="C:plasma membrane"/>
    <property type="evidence" value="ECO:0007669"/>
    <property type="project" value="UniProtKB-SubCell"/>
</dbReference>
<dbReference type="Pfam" id="PF02673">
    <property type="entry name" value="BacA"/>
    <property type="match status" value="1"/>
</dbReference>
<comment type="miscellaneous">
    <text evidence="14">Bacitracin is thought to be involved in the inhibition of peptidoglycan synthesis by sequestering undecaprenyl diphosphate, thereby reducing the pool of lipid carrier available.</text>
</comment>
<keyword evidence="6 14" id="KW-0812">Transmembrane</keyword>
<evidence type="ECO:0000256" key="8">
    <source>
        <dbReference type="ARBA" id="ARBA00022989"/>
    </source>
</evidence>
<comment type="subcellular location">
    <subcellularLocation>
        <location evidence="1 14">Cell membrane</location>
        <topology evidence="1 14">Multi-pass membrane protein</topology>
    </subcellularLocation>
</comment>
<sequence length="268" mass="29340">MNGLKEAVILGIIQGATEFLPISSSGHLVLVSALFNLKIPNLSFTLGLHAGTLLSLIVYFYREVIGLLKGFITVFKQKKTEEEKFYQRLLLMIIIAVIPAGIAGVLFSKRVDLLFQDPKKVSYLFFITAAFLVLASILSNKNKRTLKDINQIDAIIVGIFQIFALPPGISRSGSTITGGIISGLDKDSASRFSFLIAIPVILGATLLEVRGNVLGTFTLLDLLIGILVSFIAGLISLWIFFPLIKKTNFYVFAGYCIFIGLFGLIFIK</sequence>
<feature type="transmembrane region" description="Helical" evidence="14">
    <location>
        <begin position="89"/>
        <end position="109"/>
    </location>
</feature>
<keyword evidence="8 14" id="KW-1133">Transmembrane helix</keyword>
<protein>
    <recommendedName>
        <fullName evidence="4 14">Undecaprenyl-diphosphatase</fullName>
        <ecNumber evidence="3 14">3.6.1.27</ecNumber>
    </recommendedName>
    <alternativeName>
        <fullName evidence="12 14">Bacitracin resistance protein</fullName>
    </alternativeName>
    <alternativeName>
        <fullName evidence="11 14">Undecaprenyl pyrophosphate phosphatase</fullName>
    </alternativeName>
</protein>
<proteinExistence type="inferred from homology"/>
<gene>
    <name evidence="14" type="primary">uppP</name>
    <name evidence="15" type="ORF">C0175_04605</name>
</gene>
<evidence type="ECO:0000256" key="1">
    <source>
        <dbReference type="ARBA" id="ARBA00004651"/>
    </source>
</evidence>
<evidence type="ECO:0000256" key="6">
    <source>
        <dbReference type="ARBA" id="ARBA00022692"/>
    </source>
</evidence>
<dbReference type="HAMAP" id="MF_01006">
    <property type="entry name" value="Undec_diphosphatase"/>
    <property type="match status" value="1"/>
</dbReference>
<evidence type="ECO:0000256" key="10">
    <source>
        <dbReference type="ARBA" id="ARBA00023251"/>
    </source>
</evidence>
<evidence type="ECO:0000256" key="14">
    <source>
        <dbReference type="HAMAP-Rule" id="MF_01006"/>
    </source>
</evidence>
<comment type="similarity">
    <text evidence="2 14">Belongs to the UppP family.</text>
</comment>
<evidence type="ECO:0000256" key="11">
    <source>
        <dbReference type="ARBA" id="ARBA00032707"/>
    </source>
</evidence>
<dbReference type="EMBL" id="PNIX01000271">
    <property type="protein sequence ID" value="PMP81910.1"/>
    <property type="molecule type" value="Genomic_DNA"/>
</dbReference>
<organism evidence="15 16">
    <name type="scientific">Caldisericum exile</name>
    <dbReference type="NCBI Taxonomy" id="693075"/>
    <lineage>
        <taxon>Bacteria</taxon>
        <taxon>Pseudomonadati</taxon>
        <taxon>Caldisericota/Cryosericota group</taxon>
        <taxon>Caldisericota</taxon>
        <taxon>Caldisericia</taxon>
        <taxon>Caldisericales</taxon>
        <taxon>Caldisericaceae</taxon>
        <taxon>Caldisericum</taxon>
    </lineage>
</organism>
<name>A0A2J6X5N6_9BACT</name>
<dbReference type="InterPro" id="IPR003824">
    <property type="entry name" value="UppP"/>
</dbReference>
<keyword evidence="14" id="KW-0133">Cell shape</keyword>
<feature type="transmembrane region" description="Helical" evidence="14">
    <location>
        <begin position="247"/>
        <end position="267"/>
    </location>
</feature>
<keyword evidence="14" id="KW-0961">Cell wall biogenesis/degradation</keyword>
<feature type="transmembrane region" description="Helical" evidence="14">
    <location>
        <begin position="47"/>
        <end position="68"/>
    </location>
</feature>
<dbReference type="Proteomes" id="UP000236910">
    <property type="component" value="Unassembled WGS sequence"/>
</dbReference>
<evidence type="ECO:0000256" key="7">
    <source>
        <dbReference type="ARBA" id="ARBA00022801"/>
    </source>
</evidence>
<keyword evidence="14" id="KW-0573">Peptidoglycan synthesis</keyword>
<evidence type="ECO:0000256" key="9">
    <source>
        <dbReference type="ARBA" id="ARBA00023136"/>
    </source>
</evidence>
<reference evidence="15 16" key="1">
    <citation type="submission" date="2018-01" db="EMBL/GenBank/DDBJ databases">
        <title>Metagenomic assembled genomes from two thermal pools in the Uzon Caldera, Kamchatka, Russia.</title>
        <authorList>
            <person name="Wilkins L."/>
            <person name="Ettinger C."/>
        </authorList>
    </citation>
    <scope>NUCLEOTIDE SEQUENCE [LARGE SCALE GENOMIC DNA]</scope>
    <source>
        <strain evidence="15">ARK-10</strain>
    </source>
</reference>
<dbReference type="GO" id="GO:0071555">
    <property type="term" value="P:cell wall organization"/>
    <property type="evidence" value="ECO:0007669"/>
    <property type="project" value="UniProtKB-KW"/>
</dbReference>
<evidence type="ECO:0000256" key="2">
    <source>
        <dbReference type="ARBA" id="ARBA00010621"/>
    </source>
</evidence>
<evidence type="ECO:0000313" key="15">
    <source>
        <dbReference type="EMBL" id="PMP81910.1"/>
    </source>
</evidence>
<dbReference type="GO" id="GO:0046677">
    <property type="term" value="P:response to antibiotic"/>
    <property type="evidence" value="ECO:0007669"/>
    <property type="project" value="UniProtKB-UniRule"/>
</dbReference>
<dbReference type="RefSeq" id="WP_424606656.1">
    <property type="nucleotide sequence ID" value="NZ_JBNARP010000007.1"/>
</dbReference>
<feature type="transmembrane region" description="Helical" evidence="14">
    <location>
        <begin position="121"/>
        <end position="140"/>
    </location>
</feature>
<feature type="transmembrane region" description="Helical" evidence="14">
    <location>
        <begin position="7"/>
        <end position="35"/>
    </location>
</feature>
<dbReference type="PANTHER" id="PTHR30622">
    <property type="entry name" value="UNDECAPRENYL-DIPHOSPHATASE"/>
    <property type="match status" value="1"/>
</dbReference>
<comment type="caution">
    <text evidence="15">The sequence shown here is derived from an EMBL/GenBank/DDBJ whole genome shotgun (WGS) entry which is preliminary data.</text>
</comment>
<comment type="function">
    <text evidence="14">Catalyzes the dephosphorylation of undecaprenyl diphosphate (UPP). Confers resistance to bacitracin.</text>
</comment>
<feature type="transmembrane region" description="Helical" evidence="14">
    <location>
        <begin position="219"/>
        <end position="241"/>
    </location>
</feature>
<feature type="transmembrane region" description="Helical" evidence="14">
    <location>
        <begin position="189"/>
        <end position="207"/>
    </location>
</feature>